<dbReference type="Pfam" id="PF01522">
    <property type="entry name" value="Polysacc_deac_1"/>
    <property type="match status" value="1"/>
</dbReference>
<dbReference type="Gene3D" id="3.20.20.370">
    <property type="entry name" value="Glycoside hydrolase/deacetylase"/>
    <property type="match status" value="1"/>
</dbReference>
<proteinExistence type="inferred from homology"/>
<evidence type="ECO:0000259" key="5">
    <source>
        <dbReference type="Pfam" id="PF01522"/>
    </source>
</evidence>
<evidence type="ECO:0000313" key="6">
    <source>
        <dbReference type="EMBL" id="MBJ3778524.1"/>
    </source>
</evidence>
<evidence type="ECO:0000256" key="1">
    <source>
        <dbReference type="ARBA" id="ARBA00003236"/>
    </source>
</evidence>
<evidence type="ECO:0000256" key="4">
    <source>
        <dbReference type="ARBA" id="ARBA00032976"/>
    </source>
</evidence>
<sequence>MKPAKYGPFEFSAIAKRPHWTWPNGKTLAVWLCPNVEIFHLDVPMPGDSQERPTGREAVPMVRQWAQRDYGNRVGIWRVMDVLAKHGMPGTAALNSDVCVYMPIIVEEMMKLGWEMIGHGRTNTHRVNEIPPEEERALVKEVFDQIAETSGTRPVGWLGSGLQETWNTLDYLIENGARYVADWVNDDQPYRMSVDGKPLVSIPYSFELNDSGTLWRQKQSMVEFERMVYDAFDVLYAESQTSARVLCISLHPFVIGQAHRIGVLDRCLKHIMSHDGVWAARGSEIADGFLEATGALAS</sequence>
<dbReference type="RefSeq" id="WP_198884430.1">
    <property type="nucleotide sequence ID" value="NZ_JAEKJA010000030.1"/>
</dbReference>
<dbReference type="SUPFAM" id="SSF88713">
    <property type="entry name" value="Glycoside hydrolase/deacetylase"/>
    <property type="match status" value="1"/>
</dbReference>
<comment type="caution">
    <text evidence="6">The sequence shown here is derived from an EMBL/GenBank/DDBJ whole genome shotgun (WGS) entry which is preliminary data.</text>
</comment>
<organism evidence="6 7">
    <name type="scientific">Acuticoccus mangrovi</name>
    <dbReference type="NCBI Taxonomy" id="2796142"/>
    <lineage>
        <taxon>Bacteria</taxon>
        <taxon>Pseudomonadati</taxon>
        <taxon>Pseudomonadota</taxon>
        <taxon>Alphaproteobacteria</taxon>
        <taxon>Hyphomicrobiales</taxon>
        <taxon>Amorphaceae</taxon>
        <taxon>Acuticoccus</taxon>
    </lineage>
</organism>
<dbReference type="EMBL" id="JAEKJA010000030">
    <property type="protein sequence ID" value="MBJ3778524.1"/>
    <property type="molecule type" value="Genomic_DNA"/>
</dbReference>
<dbReference type="GO" id="GO:0016810">
    <property type="term" value="F:hydrolase activity, acting on carbon-nitrogen (but not peptide) bonds"/>
    <property type="evidence" value="ECO:0007669"/>
    <property type="project" value="InterPro"/>
</dbReference>
<reference evidence="6" key="1">
    <citation type="submission" date="2020-12" db="EMBL/GenBank/DDBJ databases">
        <title>Bacterial taxonomy.</title>
        <authorList>
            <person name="Pan X."/>
        </authorList>
    </citation>
    <scope>NUCLEOTIDE SEQUENCE</scope>
    <source>
        <strain evidence="6">B2012</strain>
    </source>
</reference>
<feature type="domain" description="NodB homology" evidence="5">
    <location>
        <begin position="69"/>
        <end position="179"/>
    </location>
</feature>
<dbReference type="AlphaFoldDB" id="A0A934IVJ3"/>
<evidence type="ECO:0000256" key="3">
    <source>
        <dbReference type="ARBA" id="ARBA00020071"/>
    </source>
</evidence>
<comment type="function">
    <text evidence="1">Is involved in generating a small heat-stable compound (Nod), an acylated oligomer of N-acetylglucosamine, that stimulates mitosis in various plant protoplasts.</text>
</comment>
<dbReference type="CDD" id="cd10979">
    <property type="entry name" value="CE4_PuuE_like"/>
    <property type="match status" value="1"/>
</dbReference>
<gene>
    <name evidence="6" type="ORF">JCR33_22680</name>
</gene>
<comment type="similarity">
    <text evidence="2">Belongs to the polysaccharide deacetylase family.</text>
</comment>
<evidence type="ECO:0000256" key="2">
    <source>
        <dbReference type="ARBA" id="ARBA00010973"/>
    </source>
</evidence>
<dbReference type="Proteomes" id="UP000609531">
    <property type="component" value="Unassembled WGS sequence"/>
</dbReference>
<keyword evidence="7" id="KW-1185">Reference proteome</keyword>
<dbReference type="GO" id="GO:0005975">
    <property type="term" value="P:carbohydrate metabolic process"/>
    <property type="evidence" value="ECO:0007669"/>
    <property type="project" value="InterPro"/>
</dbReference>
<accession>A0A934IVJ3</accession>
<evidence type="ECO:0000313" key="7">
    <source>
        <dbReference type="Proteomes" id="UP000609531"/>
    </source>
</evidence>
<dbReference type="InterPro" id="IPR002509">
    <property type="entry name" value="NODB_dom"/>
</dbReference>
<dbReference type="InterPro" id="IPR011330">
    <property type="entry name" value="Glyco_hydro/deAcase_b/a-brl"/>
</dbReference>
<dbReference type="PANTHER" id="PTHR43123">
    <property type="entry name" value="POLYSACCHARIDE DEACETYLASE-RELATED"/>
    <property type="match status" value="1"/>
</dbReference>
<dbReference type="PANTHER" id="PTHR43123:SF4">
    <property type="entry name" value="POLYSACCHARIDE DEACETYLASE"/>
    <property type="match status" value="1"/>
</dbReference>
<name>A0A934IVJ3_9HYPH</name>
<protein>
    <recommendedName>
        <fullName evidence="3">Chitooligosaccharide deacetylase</fullName>
    </recommendedName>
    <alternativeName>
        <fullName evidence="4">Nodulation protein B</fullName>
    </alternativeName>
</protein>